<gene>
    <name evidence="2" type="ORF">ACFFX0_00100</name>
</gene>
<organism evidence="2 3">
    <name type="scientific">Citricoccus parietis</name>
    <dbReference type="NCBI Taxonomy" id="592307"/>
    <lineage>
        <taxon>Bacteria</taxon>
        <taxon>Bacillati</taxon>
        <taxon>Actinomycetota</taxon>
        <taxon>Actinomycetes</taxon>
        <taxon>Micrococcales</taxon>
        <taxon>Micrococcaceae</taxon>
        <taxon>Citricoccus</taxon>
    </lineage>
</organism>
<evidence type="ECO:0000256" key="1">
    <source>
        <dbReference type="SAM" id="MobiDB-lite"/>
    </source>
</evidence>
<protein>
    <submittedName>
        <fullName evidence="2">Uncharacterized protein</fullName>
    </submittedName>
</protein>
<evidence type="ECO:0000313" key="2">
    <source>
        <dbReference type="EMBL" id="MFB9069687.1"/>
    </source>
</evidence>
<reference evidence="2 3" key="1">
    <citation type="submission" date="2024-09" db="EMBL/GenBank/DDBJ databases">
        <authorList>
            <person name="Sun Q."/>
            <person name="Mori K."/>
        </authorList>
    </citation>
    <scope>NUCLEOTIDE SEQUENCE [LARGE SCALE GENOMIC DNA]</scope>
    <source>
        <strain evidence="2 3">CCM 7609</strain>
    </source>
</reference>
<proteinExistence type="predicted"/>
<keyword evidence="3" id="KW-1185">Reference proteome</keyword>
<dbReference type="EMBL" id="JBHMFI010000001">
    <property type="protein sequence ID" value="MFB9069687.1"/>
    <property type="molecule type" value="Genomic_DNA"/>
</dbReference>
<evidence type="ECO:0000313" key="3">
    <source>
        <dbReference type="Proteomes" id="UP001589575"/>
    </source>
</evidence>
<comment type="caution">
    <text evidence="2">The sequence shown here is derived from an EMBL/GenBank/DDBJ whole genome shotgun (WGS) entry which is preliminary data.</text>
</comment>
<sequence length="61" mass="6427">MRAPQGEFDVLSGGGHHQLDEGVGEDDPVRARDGRGLRGRVQAVHAHAARSGQDQAVERGG</sequence>
<dbReference type="Proteomes" id="UP001589575">
    <property type="component" value="Unassembled WGS sequence"/>
</dbReference>
<feature type="region of interest" description="Disordered" evidence="1">
    <location>
        <begin position="1"/>
        <end position="33"/>
    </location>
</feature>
<accession>A0ABV5FSL9</accession>
<name>A0ABV5FSL9_9MICC</name>